<dbReference type="InterPro" id="IPR043502">
    <property type="entry name" value="DNA/RNA_pol_sf"/>
</dbReference>
<sequence length="282" mass="31350">AAVTRSGVSSKDVAKVVIEGTWDELLNEGQELPLRTLEYWGSVLSREDQRDPRRPLSGESFAALVEPIMIDETRPTLWAMRNDTAPGLNGLTTRDIKSYPIGVLTDYLNVLYLSASLPAHLWDARIKLLPKCVRLIKPTDFRPIAIASVIIRYLHKVIVCRWSSRLKLATFQMASLQRDGCLEASSVLYGVLRDAIQRTRGLAAVLLDVSKAFDSVSHETILRNAESYGAPPHLLRYLGNTYQASRALIGSDFVCCKRGVRQGNPLSPILFIMAMDEVLRGA</sequence>
<feature type="non-terminal residue" evidence="2">
    <location>
        <position position="1"/>
    </location>
</feature>
<gene>
    <name evidence="2" type="ORF">PHET_12263</name>
</gene>
<dbReference type="AlphaFoldDB" id="A0A8J4WSZ8"/>
<dbReference type="OrthoDB" id="6286681at2759"/>
<name>A0A8J4WSZ8_9TREM</name>
<comment type="caution">
    <text evidence="2">The sequence shown here is derived from an EMBL/GenBank/DDBJ whole genome shotgun (WGS) entry which is preliminary data.</text>
</comment>
<evidence type="ECO:0000259" key="1">
    <source>
        <dbReference type="PROSITE" id="PS50878"/>
    </source>
</evidence>
<dbReference type="EMBL" id="LUCH01014398">
    <property type="protein sequence ID" value="KAF5395362.1"/>
    <property type="molecule type" value="Genomic_DNA"/>
</dbReference>
<evidence type="ECO:0000313" key="3">
    <source>
        <dbReference type="Proteomes" id="UP000748531"/>
    </source>
</evidence>
<dbReference type="SUPFAM" id="SSF56672">
    <property type="entry name" value="DNA/RNA polymerases"/>
    <property type="match status" value="1"/>
</dbReference>
<dbReference type="Pfam" id="PF00078">
    <property type="entry name" value="RVT_1"/>
    <property type="match status" value="1"/>
</dbReference>
<accession>A0A8J4WSZ8</accession>
<dbReference type="PROSITE" id="PS50878">
    <property type="entry name" value="RT_POL"/>
    <property type="match status" value="1"/>
</dbReference>
<protein>
    <recommendedName>
        <fullName evidence="1">Reverse transcriptase domain-containing protein</fullName>
    </recommendedName>
</protein>
<keyword evidence="3" id="KW-1185">Reference proteome</keyword>
<evidence type="ECO:0000313" key="2">
    <source>
        <dbReference type="EMBL" id="KAF5395362.1"/>
    </source>
</evidence>
<organism evidence="2 3">
    <name type="scientific">Paragonimus heterotremus</name>
    <dbReference type="NCBI Taxonomy" id="100268"/>
    <lineage>
        <taxon>Eukaryota</taxon>
        <taxon>Metazoa</taxon>
        <taxon>Spiralia</taxon>
        <taxon>Lophotrochozoa</taxon>
        <taxon>Platyhelminthes</taxon>
        <taxon>Trematoda</taxon>
        <taxon>Digenea</taxon>
        <taxon>Plagiorchiida</taxon>
        <taxon>Troglotremata</taxon>
        <taxon>Troglotrematidae</taxon>
        <taxon>Paragonimus</taxon>
    </lineage>
</organism>
<dbReference type="Proteomes" id="UP000748531">
    <property type="component" value="Unassembled WGS sequence"/>
</dbReference>
<dbReference type="InterPro" id="IPR000477">
    <property type="entry name" value="RT_dom"/>
</dbReference>
<reference evidence="2" key="1">
    <citation type="submission" date="2019-05" db="EMBL/GenBank/DDBJ databases">
        <title>Annotation for the trematode Paragonimus heterotremus.</title>
        <authorList>
            <person name="Choi Y.-J."/>
        </authorList>
    </citation>
    <scope>NUCLEOTIDE SEQUENCE</scope>
    <source>
        <strain evidence="2">LC</strain>
    </source>
</reference>
<dbReference type="PANTHER" id="PTHR19446">
    <property type="entry name" value="REVERSE TRANSCRIPTASES"/>
    <property type="match status" value="1"/>
</dbReference>
<feature type="domain" description="Reverse transcriptase" evidence="1">
    <location>
        <begin position="110"/>
        <end position="282"/>
    </location>
</feature>
<proteinExistence type="predicted"/>